<dbReference type="AlphaFoldDB" id="A0A0F8WZ77"/>
<protein>
    <submittedName>
        <fullName evidence="1">Uncharacterized protein</fullName>
    </submittedName>
</protein>
<name>A0A0F8WZ77_9ZZZZ</name>
<proteinExistence type="predicted"/>
<gene>
    <name evidence="1" type="ORF">LCGC14_3006870</name>
</gene>
<organism evidence="1">
    <name type="scientific">marine sediment metagenome</name>
    <dbReference type="NCBI Taxonomy" id="412755"/>
    <lineage>
        <taxon>unclassified sequences</taxon>
        <taxon>metagenomes</taxon>
        <taxon>ecological metagenomes</taxon>
    </lineage>
</organism>
<comment type="caution">
    <text evidence="1">The sequence shown here is derived from an EMBL/GenBank/DDBJ whole genome shotgun (WGS) entry which is preliminary data.</text>
</comment>
<accession>A0A0F8WZ77</accession>
<dbReference type="EMBL" id="LAZR01062119">
    <property type="protein sequence ID" value="KKK62182.1"/>
    <property type="molecule type" value="Genomic_DNA"/>
</dbReference>
<reference evidence="1" key="1">
    <citation type="journal article" date="2015" name="Nature">
        <title>Complex archaea that bridge the gap between prokaryotes and eukaryotes.</title>
        <authorList>
            <person name="Spang A."/>
            <person name="Saw J.H."/>
            <person name="Jorgensen S.L."/>
            <person name="Zaremba-Niedzwiedzka K."/>
            <person name="Martijn J."/>
            <person name="Lind A.E."/>
            <person name="van Eijk R."/>
            <person name="Schleper C."/>
            <person name="Guy L."/>
            <person name="Ettema T.J."/>
        </authorList>
    </citation>
    <scope>NUCLEOTIDE SEQUENCE</scope>
</reference>
<evidence type="ECO:0000313" key="1">
    <source>
        <dbReference type="EMBL" id="KKK62182.1"/>
    </source>
</evidence>
<sequence>MDKAKELLRKLVDEFGEKGPVDQNEGFFYCLLCGGDLSWLPTSGHAQSCLWLEILSNASEEDTKE</sequence>